<evidence type="ECO:0000313" key="2">
    <source>
        <dbReference type="Proteomes" id="UP000326939"/>
    </source>
</evidence>
<dbReference type="EMBL" id="VDCV01000009">
    <property type="protein sequence ID" value="KAB5540780.1"/>
    <property type="molecule type" value="Genomic_DNA"/>
</dbReference>
<proteinExistence type="predicted"/>
<organism evidence="1 2">
    <name type="scientific">Salix brachista</name>
    <dbReference type="NCBI Taxonomy" id="2182728"/>
    <lineage>
        <taxon>Eukaryota</taxon>
        <taxon>Viridiplantae</taxon>
        <taxon>Streptophyta</taxon>
        <taxon>Embryophyta</taxon>
        <taxon>Tracheophyta</taxon>
        <taxon>Spermatophyta</taxon>
        <taxon>Magnoliopsida</taxon>
        <taxon>eudicotyledons</taxon>
        <taxon>Gunneridae</taxon>
        <taxon>Pentapetalae</taxon>
        <taxon>rosids</taxon>
        <taxon>fabids</taxon>
        <taxon>Malpighiales</taxon>
        <taxon>Salicaceae</taxon>
        <taxon>Saliceae</taxon>
        <taxon>Salix</taxon>
    </lineage>
</organism>
<protein>
    <submittedName>
        <fullName evidence="1">Uncharacterized protein</fullName>
    </submittedName>
</protein>
<comment type="caution">
    <text evidence="1">The sequence shown here is derived from an EMBL/GenBank/DDBJ whole genome shotgun (WGS) entry which is preliminary data.</text>
</comment>
<accession>A0A5N5LDX6</accession>
<dbReference type="AlphaFoldDB" id="A0A5N5LDX6"/>
<dbReference type="Proteomes" id="UP000326939">
    <property type="component" value="Chromosome 9"/>
</dbReference>
<reference evidence="2" key="1">
    <citation type="journal article" date="2019" name="Gigascience">
        <title>De novo genome assembly of the endangered Acer yangbiense, a plant species with extremely small populations endemic to Yunnan Province, China.</title>
        <authorList>
            <person name="Yang J."/>
            <person name="Wariss H.M."/>
            <person name="Tao L."/>
            <person name="Zhang R."/>
            <person name="Yun Q."/>
            <person name="Hollingsworth P."/>
            <person name="Dao Z."/>
            <person name="Luo G."/>
            <person name="Guo H."/>
            <person name="Ma Y."/>
            <person name="Sun W."/>
        </authorList>
    </citation>
    <scope>NUCLEOTIDE SEQUENCE [LARGE SCALE GENOMIC DNA]</scope>
    <source>
        <strain evidence="2">cv. br00</strain>
    </source>
</reference>
<name>A0A5N5LDX6_9ROSI</name>
<keyword evidence="2" id="KW-1185">Reference proteome</keyword>
<evidence type="ECO:0000313" key="1">
    <source>
        <dbReference type="EMBL" id="KAB5540780.1"/>
    </source>
</evidence>
<sequence>MRTHHRPIRLFPSCPCTWPIWYKSRVDFSALTRTENSGLLKPQTCYAYPSLHDTWREGSRRWHMTKRLDFIRLHVTQVAQQRGWLGDSNHKSSWGRIFSVSNDSGSSKRKAVSKRHVPQVHDAWKKGRQASYAECEHLLWLGLVVSVYQLRVGFALTNFFWWIIYGNENEKASSSSSQQASRSQSPQAQNATRYVVLHSSTVPLLMNFTLIKDVKTGEVMSRKTHHVPDMQ</sequence>
<gene>
    <name evidence="1" type="ORF">DKX38_013754</name>
</gene>